<organism evidence="2 3">
    <name type="scientific">Solitalea longa</name>
    <dbReference type="NCBI Taxonomy" id="2079460"/>
    <lineage>
        <taxon>Bacteria</taxon>
        <taxon>Pseudomonadati</taxon>
        <taxon>Bacteroidota</taxon>
        <taxon>Sphingobacteriia</taxon>
        <taxon>Sphingobacteriales</taxon>
        <taxon>Sphingobacteriaceae</taxon>
        <taxon>Solitalea</taxon>
    </lineage>
</organism>
<dbReference type="AlphaFoldDB" id="A0A2S4ZZN5"/>
<evidence type="ECO:0000313" key="2">
    <source>
        <dbReference type="EMBL" id="POY35776.1"/>
    </source>
</evidence>
<dbReference type="RefSeq" id="WP_103789689.1">
    <property type="nucleotide sequence ID" value="NZ_PQVF01000009.1"/>
</dbReference>
<evidence type="ECO:0000259" key="1">
    <source>
        <dbReference type="Pfam" id="PF18962"/>
    </source>
</evidence>
<feature type="domain" description="Secretion system C-terminal sorting" evidence="1">
    <location>
        <begin position="450"/>
        <end position="518"/>
    </location>
</feature>
<accession>A0A2S4ZZN5</accession>
<dbReference type="Proteomes" id="UP000236893">
    <property type="component" value="Unassembled WGS sequence"/>
</dbReference>
<dbReference type="InterPro" id="IPR026444">
    <property type="entry name" value="Secre_tail"/>
</dbReference>
<protein>
    <recommendedName>
        <fullName evidence="1">Secretion system C-terminal sorting domain-containing protein</fullName>
    </recommendedName>
</protein>
<sequence length="526" mass="57681">MRRRDFIRYTSAASIPVLAGGFQMKALANTPLLDLLSQTETDRVLVIIQLNGGNDGLNTVIPLDQYSNLAAARANILLPEPKILRLTNSTGLHPSMGALHSQYQDGKVRVIQNTGYYPANQSHFRSTDIWWTAPNNITKVMESGWIARYLQGIYPGYPETKYDHPPALQIGAILSLGLMGELSNPMGISVSSPEVFDYLAQGAADVSIPKTAAELELKYIRNMSVVSGDYSDVLRQAIQKGANLSTKYPASSVKNYLAAQLKVVARLLAGGLKTRIFIVNMGGFDTHADQTNKDSVGTLYGTHATLLKNLSVAIAAFQDDLQLLKLDNRVAGFTFSEFGRRIRSNASYGTDHGAAAPMFVFGSGVIPGILGSNPIIPKNATAGDCVEADEDHDFRNIYATILNQWFGVSQSELLRVMDNKPDLKSDLSIFRTKDQIHNNSKGKLKLLTTFPNPFVDYTTIRFLSGAGPTKLNLIDTTGRIVRSILNENLTEGQHEVTLHRNGLSEGVYYVHIFQGNEKDSMLIRAV</sequence>
<name>A0A2S4ZZN5_9SPHI</name>
<dbReference type="Pfam" id="PF07394">
    <property type="entry name" value="DUF1501"/>
    <property type="match status" value="1"/>
</dbReference>
<comment type="caution">
    <text evidence="2">The sequence shown here is derived from an EMBL/GenBank/DDBJ whole genome shotgun (WGS) entry which is preliminary data.</text>
</comment>
<dbReference type="PANTHER" id="PTHR43737">
    <property type="entry name" value="BLL7424 PROTEIN"/>
    <property type="match status" value="1"/>
</dbReference>
<dbReference type="NCBIfam" id="TIGR04183">
    <property type="entry name" value="Por_Secre_tail"/>
    <property type="match status" value="1"/>
</dbReference>
<dbReference type="EMBL" id="PQVF01000009">
    <property type="protein sequence ID" value="POY35776.1"/>
    <property type="molecule type" value="Genomic_DNA"/>
</dbReference>
<keyword evidence="3" id="KW-1185">Reference proteome</keyword>
<dbReference type="InterPro" id="IPR010869">
    <property type="entry name" value="DUF1501"/>
</dbReference>
<evidence type="ECO:0000313" key="3">
    <source>
        <dbReference type="Proteomes" id="UP000236893"/>
    </source>
</evidence>
<reference evidence="2 3" key="1">
    <citation type="submission" date="2018-01" db="EMBL/GenBank/DDBJ databases">
        <authorList>
            <person name="Gaut B.S."/>
            <person name="Morton B.R."/>
            <person name="Clegg M.T."/>
            <person name="Duvall M.R."/>
        </authorList>
    </citation>
    <scope>NUCLEOTIDE SEQUENCE [LARGE SCALE GENOMIC DNA]</scope>
    <source>
        <strain evidence="2 3">HR-AV</strain>
    </source>
</reference>
<dbReference type="PANTHER" id="PTHR43737:SF1">
    <property type="entry name" value="DUF1501 DOMAIN-CONTAINING PROTEIN"/>
    <property type="match status" value="1"/>
</dbReference>
<dbReference type="Pfam" id="PF18962">
    <property type="entry name" value="Por_Secre_tail"/>
    <property type="match status" value="1"/>
</dbReference>
<dbReference type="OrthoDB" id="9779968at2"/>
<gene>
    <name evidence="2" type="ORF">C3K47_13530</name>
</gene>
<proteinExistence type="predicted"/>